<gene>
    <name evidence="1" type="ORF">METZ01_LOCUS55478</name>
</gene>
<evidence type="ECO:0000313" key="1">
    <source>
        <dbReference type="EMBL" id="SVA02624.1"/>
    </source>
</evidence>
<protein>
    <submittedName>
        <fullName evidence="1">Uncharacterized protein</fullName>
    </submittedName>
</protein>
<organism evidence="1">
    <name type="scientific">marine metagenome</name>
    <dbReference type="NCBI Taxonomy" id="408172"/>
    <lineage>
        <taxon>unclassified sequences</taxon>
        <taxon>metagenomes</taxon>
        <taxon>ecological metagenomes</taxon>
    </lineage>
</organism>
<proteinExistence type="predicted"/>
<sequence length="30" mass="3355">MVEMWPIKRKAVNGPSHIPTQPFGVGNSYI</sequence>
<reference evidence="1" key="1">
    <citation type="submission" date="2018-05" db="EMBL/GenBank/DDBJ databases">
        <authorList>
            <person name="Lanie J.A."/>
            <person name="Ng W.-L."/>
            <person name="Kazmierczak K.M."/>
            <person name="Andrzejewski T.M."/>
            <person name="Davidsen T.M."/>
            <person name="Wayne K.J."/>
            <person name="Tettelin H."/>
            <person name="Glass J.I."/>
            <person name="Rusch D."/>
            <person name="Podicherti R."/>
            <person name="Tsui H.-C.T."/>
            <person name="Winkler M.E."/>
        </authorList>
    </citation>
    <scope>NUCLEOTIDE SEQUENCE</scope>
</reference>
<dbReference type="EMBL" id="UINC01003024">
    <property type="protein sequence ID" value="SVA02624.1"/>
    <property type="molecule type" value="Genomic_DNA"/>
</dbReference>
<accession>A0A381SGN4</accession>
<name>A0A381SGN4_9ZZZZ</name>
<dbReference type="AlphaFoldDB" id="A0A381SGN4"/>